<accession>A0AB34G8Q3</accession>
<feature type="region of interest" description="Disordered" evidence="1">
    <location>
        <begin position="46"/>
        <end position="73"/>
    </location>
</feature>
<proteinExistence type="predicted"/>
<keyword evidence="3" id="KW-1185">Reference proteome</keyword>
<protein>
    <submittedName>
        <fullName evidence="2">Uncharacterized protein</fullName>
    </submittedName>
</protein>
<dbReference type="EMBL" id="JAIQCJ010002448">
    <property type="protein sequence ID" value="KAJ8776126.1"/>
    <property type="molecule type" value="Genomic_DNA"/>
</dbReference>
<reference evidence="2 3" key="1">
    <citation type="submission" date="2022-11" db="EMBL/GenBank/DDBJ databases">
        <title>Whole genome sequence of Eschrichtius robustus ER-17-0199.</title>
        <authorList>
            <person name="Bruniche-Olsen A."/>
            <person name="Black A.N."/>
            <person name="Fields C.J."/>
            <person name="Walden K."/>
            <person name="Dewoody J.A."/>
        </authorList>
    </citation>
    <scope>NUCLEOTIDE SEQUENCE [LARGE SCALE GENOMIC DNA]</scope>
    <source>
        <strain evidence="2">ER-17-0199</strain>
        <tissue evidence="2">Blubber</tissue>
    </source>
</reference>
<comment type="caution">
    <text evidence="2">The sequence shown here is derived from an EMBL/GenBank/DDBJ whole genome shotgun (WGS) entry which is preliminary data.</text>
</comment>
<name>A0AB34G8Q3_ESCRO</name>
<dbReference type="Proteomes" id="UP001159641">
    <property type="component" value="Unassembled WGS sequence"/>
</dbReference>
<evidence type="ECO:0000313" key="2">
    <source>
        <dbReference type="EMBL" id="KAJ8776126.1"/>
    </source>
</evidence>
<evidence type="ECO:0000256" key="1">
    <source>
        <dbReference type="SAM" id="MobiDB-lite"/>
    </source>
</evidence>
<organism evidence="2 3">
    <name type="scientific">Eschrichtius robustus</name>
    <name type="common">California gray whale</name>
    <name type="synonym">Eschrichtius gibbosus</name>
    <dbReference type="NCBI Taxonomy" id="9764"/>
    <lineage>
        <taxon>Eukaryota</taxon>
        <taxon>Metazoa</taxon>
        <taxon>Chordata</taxon>
        <taxon>Craniata</taxon>
        <taxon>Vertebrata</taxon>
        <taxon>Euteleostomi</taxon>
        <taxon>Mammalia</taxon>
        <taxon>Eutheria</taxon>
        <taxon>Laurasiatheria</taxon>
        <taxon>Artiodactyla</taxon>
        <taxon>Whippomorpha</taxon>
        <taxon>Cetacea</taxon>
        <taxon>Mysticeti</taxon>
        <taxon>Eschrichtiidae</taxon>
        <taxon>Eschrichtius</taxon>
    </lineage>
</organism>
<gene>
    <name evidence="2" type="ORF">J1605_015787</name>
</gene>
<evidence type="ECO:0000313" key="3">
    <source>
        <dbReference type="Proteomes" id="UP001159641"/>
    </source>
</evidence>
<dbReference type="AlphaFoldDB" id="A0AB34G8Q3"/>
<sequence>MELEAPRRQIGCAHNLLAPCRLSPPAWTRPGLTSSSRWDRCCSAVPGPASSRCDSRGGLSPPGLEKPAGETVAPVPLQDPARAASPSSWGPGPGHLCCRPLRFSFHLVAHSSGSFAGSPPKPPPLTVGGPRDSVPGPLLHVAPWGACAPSSPFLCFAPMSVAHPSPVSELQTTALGCDSEAMPGSPAQASCHSFSACPSCWRHGEFPPAWHLRPHLCLAPKGNAIGQAFNDRKWEADFASPNPPFSTGNQATVFLEESRGLAL</sequence>